<dbReference type="PROSITE" id="PS51257">
    <property type="entry name" value="PROKAR_LIPOPROTEIN"/>
    <property type="match status" value="1"/>
</dbReference>
<reference evidence="1 2" key="1">
    <citation type="submission" date="2023-03" db="EMBL/GenBank/DDBJ databases">
        <title>Bacillus Genome Sequencing.</title>
        <authorList>
            <person name="Dunlap C."/>
        </authorList>
    </citation>
    <scope>NUCLEOTIDE SEQUENCE [LARGE SCALE GENOMIC DNA]</scope>
    <source>
        <strain evidence="1 2">BD-533</strain>
    </source>
</reference>
<proteinExistence type="predicted"/>
<protein>
    <recommendedName>
        <fullName evidence="3">Lipoprotein</fullName>
    </recommendedName>
</protein>
<organism evidence="1 2">
    <name type="scientific">Paenibacillus alba</name>
    <dbReference type="NCBI Taxonomy" id="1197127"/>
    <lineage>
        <taxon>Bacteria</taxon>
        <taxon>Bacillati</taxon>
        <taxon>Bacillota</taxon>
        <taxon>Bacilli</taxon>
        <taxon>Bacillales</taxon>
        <taxon>Paenibacillaceae</taxon>
        <taxon>Paenibacillus</taxon>
    </lineage>
</organism>
<sequence length="240" mass="27090">MKRWNLFIVASSLLTLMMGCEREAEPLPKQHIAENSAQPQFTAAPTSLLSEAPAYVEDGVQAVQITLEPRGFLKAPVMTGGADSPQKYAIVFRENMNRLTVEEALLRLETAGEPLPVKPELRFDWQTGKFEQWKPPVADQAWSGFLASDDRAYRYYYNGGLYRDSEKIQLPDRIFPLLWLQGTHSFAYTKEISTSPHSSQTLELYNVDENKSRTILNLPSGNHSFIGGSKDGRWICVYAV</sequence>
<dbReference type="Proteomes" id="UP001338137">
    <property type="component" value="Unassembled WGS sequence"/>
</dbReference>
<accession>A0ABU6FY78</accession>
<dbReference type="EMBL" id="JARLKY010000009">
    <property type="protein sequence ID" value="MEC0226349.1"/>
    <property type="molecule type" value="Genomic_DNA"/>
</dbReference>
<evidence type="ECO:0000313" key="2">
    <source>
        <dbReference type="Proteomes" id="UP001338137"/>
    </source>
</evidence>
<gene>
    <name evidence="1" type="ORF">P4I72_04380</name>
</gene>
<name>A0ABU6FY78_9BACL</name>
<comment type="caution">
    <text evidence="1">The sequence shown here is derived from an EMBL/GenBank/DDBJ whole genome shotgun (WGS) entry which is preliminary data.</text>
</comment>
<keyword evidence="2" id="KW-1185">Reference proteome</keyword>
<evidence type="ECO:0000313" key="1">
    <source>
        <dbReference type="EMBL" id="MEC0226349.1"/>
    </source>
</evidence>
<dbReference type="RefSeq" id="WP_326070740.1">
    <property type="nucleotide sequence ID" value="NZ_JARLKY010000009.1"/>
</dbReference>
<evidence type="ECO:0008006" key="3">
    <source>
        <dbReference type="Google" id="ProtNLM"/>
    </source>
</evidence>